<evidence type="ECO:0000256" key="1">
    <source>
        <dbReference type="SAM" id="MobiDB-lite"/>
    </source>
</evidence>
<reference evidence="2" key="2">
    <citation type="submission" date="2021-12" db="EMBL/GenBank/DDBJ databases">
        <title>Resequencing data analysis of finger millet.</title>
        <authorList>
            <person name="Hatakeyama M."/>
            <person name="Aluri S."/>
            <person name="Balachadran M.T."/>
            <person name="Sivarajan S.R."/>
            <person name="Poveda L."/>
            <person name="Shimizu-Inatsugi R."/>
            <person name="Schlapbach R."/>
            <person name="Sreeman S.M."/>
            <person name="Shimizu K.K."/>
        </authorList>
    </citation>
    <scope>NUCLEOTIDE SEQUENCE</scope>
</reference>
<proteinExistence type="predicted"/>
<dbReference type="Proteomes" id="UP001054889">
    <property type="component" value="Unassembled WGS sequence"/>
</dbReference>
<dbReference type="EMBL" id="BQKI01000071">
    <property type="protein sequence ID" value="GJN13945.1"/>
    <property type="molecule type" value="Genomic_DNA"/>
</dbReference>
<feature type="region of interest" description="Disordered" evidence="1">
    <location>
        <begin position="1"/>
        <end position="31"/>
    </location>
</feature>
<reference evidence="2" key="1">
    <citation type="journal article" date="2018" name="DNA Res.">
        <title>Multiple hybrid de novo genome assembly of finger millet, an orphan allotetraploid crop.</title>
        <authorList>
            <person name="Hatakeyama M."/>
            <person name="Aluri S."/>
            <person name="Balachadran M.T."/>
            <person name="Sivarajan S.R."/>
            <person name="Patrignani A."/>
            <person name="Gruter S."/>
            <person name="Poveda L."/>
            <person name="Shimizu-Inatsugi R."/>
            <person name="Baeten J."/>
            <person name="Francoijs K.J."/>
            <person name="Nataraja K.N."/>
            <person name="Reddy Y.A.N."/>
            <person name="Phadnis S."/>
            <person name="Ravikumar R.L."/>
            <person name="Schlapbach R."/>
            <person name="Sreeman S.M."/>
            <person name="Shimizu K.K."/>
        </authorList>
    </citation>
    <scope>NUCLEOTIDE SEQUENCE</scope>
</reference>
<evidence type="ECO:0000313" key="3">
    <source>
        <dbReference type="Proteomes" id="UP001054889"/>
    </source>
</evidence>
<name>A0AAV5DVI9_ELECO</name>
<evidence type="ECO:0000313" key="2">
    <source>
        <dbReference type="EMBL" id="GJN13945.1"/>
    </source>
</evidence>
<feature type="compositionally biased region" description="Basic and acidic residues" evidence="1">
    <location>
        <begin position="1"/>
        <end position="24"/>
    </location>
</feature>
<protein>
    <submittedName>
        <fullName evidence="2">Uncharacterized protein</fullName>
    </submittedName>
</protein>
<dbReference type="PANTHER" id="PTHR33170:SF41">
    <property type="entry name" value="CCHC-TYPE DOMAIN-CONTAINING PROTEIN"/>
    <property type="match status" value="1"/>
</dbReference>
<feature type="region of interest" description="Disordered" evidence="1">
    <location>
        <begin position="195"/>
        <end position="221"/>
    </location>
</feature>
<dbReference type="PANTHER" id="PTHR33170">
    <property type="entry name" value="DUF4283 DOMAIN-CONTAINING PROTEIN-RELATED"/>
    <property type="match status" value="1"/>
</dbReference>
<comment type="caution">
    <text evidence="2">The sequence shown here is derived from an EMBL/GenBank/DDBJ whole genome shotgun (WGS) entry which is preliminary data.</text>
</comment>
<dbReference type="AlphaFoldDB" id="A0AAV5DVI9"/>
<gene>
    <name evidence="2" type="primary">gb00707</name>
    <name evidence="2" type="ORF">PR202_gb00707</name>
</gene>
<keyword evidence="3" id="KW-1185">Reference proteome</keyword>
<sequence length="221" mass="24368">MNKRGEEKGKGAHDAGDKDAHDQPPESSAQGAARGRARILCHKKLVCDICLSIDHARERCPQYNLAESYWYARPCGFSVKGFFYIPHSVAVPMKKGDGRAARVRVTEGAMNAEQVAAELNRLVPVRWECSVQQDGHNTFKTIFPSTAELQWMIGLATVKTKIQGYAKENVVEDAVGQQHEGADPYKVNPVLIEIDSDGDEQDRNDNNGNDSNSKEQGTNAI</sequence>
<accession>A0AAV5DVI9</accession>
<organism evidence="2 3">
    <name type="scientific">Eleusine coracana subsp. coracana</name>
    <dbReference type="NCBI Taxonomy" id="191504"/>
    <lineage>
        <taxon>Eukaryota</taxon>
        <taxon>Viridiplantae</taxon>
        <taxon>Streptophyta</taxon>
        <taxon>Embryophyta</taxon>
        <taxon>Tracheophyta</taxon>
        <taxon>Spermatophyta</taxon>
        <taxon>Magnoliopsida</taxon>
        <taxon>Liliopsida</taxon>
        <taxon>Poales</taxon>
        <taxon>Poaceae</taxon>
        <taxon>PACMAD clade</taxon>
        <taxon>Chloridoideae</taxon>
        <taxon>Cynodonteae</taxon>
        <taxon>Eleusininae</taxon>
        <taxon>Eleusine</taxon>
    </lineage>
</organism>